<evidence type="ECO:0000313" key="2">
    <source>
        <dbReference type="Proteomes" id="UP000215914"/>
    </source>
</evidence>
<dbReference type="AlphaFoldDB" id="A0A9K3HYL3"/>
<keyword evidence="2" id="KW-1185">Reference proteome</keyword>
<dbReference type="Gramene" id="mRNA:HanXRQr2_Chr10g0446471">
    <property type="protein sequence ID" value="mRNA:HanXRQr2_Chr10g0446471"/>
    <property type="gene ID" value="HanXRQr2_Chr10g0446471"/>
</dbReference>
<reference evidence="1" key="1">
    <citation type="journal article" date="2017" name="Nature">
        <title>The sunflower genome provides insights into oil metabolism, flowering and Asterid evolution.</title>
        <authorList>
            <person name="Badouin H."/>
            <person name="Gouzy J."/>
            <person name="Grassa C.J."/>
            <person name="Murat F."/>
            <person name="Staton S.E."/>
            <person name="Cottret L."/>
            <person name="Lelandais-Briere C."/>
            <person name="Owens G.L."/>
            <person name="Carrere S."/>
            <person name="Mayjonade B."/>
            <person name="Legrand L."/>
            <person name="Gill N."/>
            <person name="Kane N.C."/>
            <person name="Bowers J.E."/>
            <person name="Hubner S."/>
            <person name="Bellec A."/>
            <person name="Berard A."/>
            <person name="Berges H."/>
            <person name="Blanchet N."/>
            <person name="Boniface M.C."/>
            <person name="Brunel D."/>
            <person name="Catrice O."/>
            <person name="Chaidir N."/>
            <person name="Claudel C."/>
            <person name="Donnadieu C."/>
            <person name="Faraut T."/>
            <person name="Fievet G."/>
            <person name="Helmstetter N."/>
            <person name="King M."/>
            <person name="Knapp S.J."/>
            <person name="Lai Z."/>
            <person name="Le Paslier M.C."/>
            <person name="Lippi Y."/>
            <person name="Lorenzon L."/>
            <person name="Mandel J.R."/>
            <person name="Marage G."/>
            <person name="Marchand G."/>
            <person name="Marquand E."/>
            <person name="Bret-Mestries E."/>
            <person name="Morien E."/>
            <person name="Nambeesan S."/>
            <person name="Nguyen T."/>
            <person name="Pegot-Espagnet P."/>
            <person name="Pouilly N."/>
            <person name="Raftis F."/>
            <person name="Sallet E."/>
            <person name="Schiex T."/>
            <person name="Thomas J."/>
            <person name="Vandecasteele C."/>
            <person name="Vares D."/>
            <person name="Vear F."/>
            <person name="Vautrin S."/>
            <person name="Crespi M."/>
            <person name="Mangin B."/>
            <person name="Burke J.M."/>
            <person name="Salse J."/>
            <person name="Munos S."/>
            <person name="Vincourt P."/>
            <person name="Rieseberg L.H."/>
            <person name="Langlade N.B."/>
        </authorList>
    </citation>
    <scope>NUCLEOTIDE SEQUENCE</scope>
    <source>
        <tissue evidence="1">Leaves</tissue>
    </source>
</reference>
<reference evidence="1" key="2">
    <citation type="submission" date="2020-06" db="EMBL/GenBank/DDBJ databases">
        <title>Helianthus annuus Genome sequencing and assembly Release 2.</title>
        <authorList>
            <person name="Gouzy J."/>
            <person name="Langlade N."/>
            <person name="Munos S."/>
        </authorList>
    </citation>
    <scope>NUCLEOTIDE SEQUENCE</scope>
    <source>
        <tissue evidence="1">Leaves</tissue>
    </source>
</reference>
<organism evidence="1 2">
    <name type="scientific">Helianthus annuus</name>
    <name type="common">Common sunflower</name>
    <dbReference type="NCBI Taxonomy" id="4232"/>
    <lineage>
        <taxon>Eukaryota</taxon>
        <taxon>Viridiplantae</taxon>
        <taxon>Streptophyta</taxon>
        <taxon>Embryophyta</taxon>
        <taxon>Tracheophyta</taxon>
        <taxon>Spermatophyta</taxon>
        <taxon>Magnoliopsida</taxon>
        <taxon>eudicotyledons</taxon>
        <taxon>Gunneridae</taxon>
        <taxon>Pentapetalae</taxon>
        <taxon>asterids</taxon>
        <taxon>campanulids</taxon>
        <taxon>Asterales</taxon>
        <taxon>Asteraceae</taxon>
        <taxon>Asteroideae</taxon>
        <taxon>Heliantheae alliance</taxon>
        <taxon>Heliantheae</taxon>
        <taxon>Helianthus</taxon>
    </lineage>
</organism>
<accession>A0A9K3HYL3</accession>
<sequence length="42" mass="4463">MRFRTRTLPSSLSPSRSVVLTCTGANGAPITPSNNLKSDLCL</sequence>
<evidence type="ECO:0000313" key="1">
    <source>
        <dbReference type="EMBL" id="KAF5786881.1"/>
    </source>
</evidence>
<dbReference type="EMBL" id="MNCJ02000325">
    <property type="protein sequence ID" value="KAF5786881.1"/>
    <property type="molecule type" value="Genomic_DNA"/>
</dbReference>
<proteinExistence type="predicted"/>
<protein>
    <submittedName>
        <fullName evidence="1">Uncharacterized protein</fullName>
    </submittedName>
</protein>
<dbReference type="Proteomes" id="UP000215914">
    <property type="component" value="Unassembled WGS sequence"/>
</dbReference>
<gene>
    <name evidence="1" type="ORF">HanXRQr2_Chr10g0446471</name>
</gene>
<comment type="caution">
    <text evidence="1">The sequence shown here is derived from an EMBL/GenBank/DDBJ whole genome shotgun (WGS) entry which is preliminary data.</text>
</comment>
<name>A0A9K3HYL3_HELAN</name>